<reference evidence="1" key="1">
    <citation type="journal article" date="2020" name="Stud. Mycol.">
        <title>101 Dothideomycetes genomes: a test case for predicting lifestyles and emergence of pathogens.</title>
        <authorList>
            <person name="Haridas S."/>
            <person name="Albert R."/>
            <person name="Binder M."/>
            <person name="Bloem J."/>
            <person name="Labutti K."/>
            <person name="Salamov A."/>
            <person name="Andreopoulos B."/>
            <person name="Baker S."/>
            <person name="Barry K."/>
            <person name="Bills G."/>
            <person name="Bluhm B."/>
            <person name="Cannon C."/>
            <person name="Castanera R."/>
            <person name="Culley D."/>
            <person name="Daum C."/>
            <person name="Ezra D."/>
            <person name="Gonzalez J."/>
            <person name="Henrissat B."/>
            <person name="Kuo A."/>
            <person name="Liang C."/>
            <person name="Lipzen A."/>
            <person name="Lutzoni F."/>
            <person name="Magnuson J."/>
            <person name="Mondo S."/>
            <person name="Nolan M."/>
            <person name="Ohm R."/>
            <person name="Pangilinan J."/>
            <person name="Park H.-J."/>
            <person name="Ramirez L."/>
            <person name="Alfaro M."/>
            <person name="Sun H."/>
            <person name="Tritt A."/>
            <person name="Yoshinaga Y."/>
            <person name="Zwiers L.-H."/>
            <person name="Turgeon B."/>
            <person name="Goodwin S."/>
            <person name="Spatafora J."/>
            <person name="Crous P."/>
            <person name="Grigoriev I."/>
        </authorList>
    </citation>
    <scope>NUCLEOTIDE SEQUENCE</scope>
    <source>
        <strain evidence="1">CBS 122681</strain>
    </source>
</reference>
<sequence>SSFLTTLGAATDVVNSKTNNGAAWLSDESDWKINFKNSQSDSIYVFCWSAANAWINAHPALIAIHLGAGDSQTVSFAEGFSGACSSADSGMKLDDGLISNTWAEFTFTPTYGVFDVSREVNLDGSSISMQGSQCLSDMNTCVFKCGGGATSCISGYVLENCSASNGGGSGVDTAGNGGASGGCMMGASGESIDVTFG</sequence>
<dbReference type="AlphaFoldDB" id="A0A6A6ST73"/>
<accession>A0A6A6ST73</accession>
<keyword evidence="2" id="KW-1185">Reference proteome</keyword>
<gene>
    <name evidence="1" type="ORF">K491DRAFT_610128</name>
</gene>
<evidence type="ECO:0000313" key="2">
    <source>
        <dbReference type="Proteomes" id="UP000799324"/>
    </source>
</evidence>
<dbReference type="OrthoDB" id="5320938at2759"/>
<dbReference type="GO" id="GO:0005576">
    <property type="term" value="C:extracellular region"/>
    <property type="evidence" value="ECO:0007669"/>
    <property type="project" value="InterPro"/>
</dbReference>
<dbReference type="Proteomes" id="UP000799324">
    <property type="component" value="Unassembled WGS sequence"/>
</dbReference>
<evidence type="ECO:0000313" key="1">
    <source>
        <dbReference type="EMBL" id="KAF2649773.1"/>
    </source>
</evidence>
<dbReference type="Pfam" id="PF25312">
    <property type="entry name" value="Allergen_Asp_f_4"/>
    <property type="match status" value="1"/>
</dbReference>
<dbReference type="EMBL" id="MU004479">
    <property type="protein sequence ID" value="KAF2649773.1"/>
    <property type="molecule type" value="Genomic_DNA"/>
</dbReference>
<organism evidence="1 2">
    <name type="scientific">Lophiostoma macrostomum CBS 122681</name>
    <dbReference type="NCBI Taxonomy" id="1314788"/>
    <lineage>
        <taxon>Eukaryota</taxon>
        <taxon>Fungi</taxon>
        <taxon>Dikarya</taxon>
        <taxon>Ascomycota</taxon>
        <taxon>Pezizomycotina</taxon>
        <taxon>Dothideomycetes</taxon>
        <taxon>Pleosporomycetidae</taxon>
        <taxon>Pleosporales</taxon>
        <taxon>Lophiostomataceae</taxon>
        <taxon>Lophiostoma</taxon>
    </lineage>
</organism>
<dbReference type="GO" id="GO:0019863">
    <property type="term" value="F:IgE binding"/>
    <property type="evidence" value="ECO:0007669"/>
    <property type="project" value="InterPro"/>
</dbReference>
<name>A0A6A6ST73_9PLEO</name>
<proteinExistence type="predicted"/>
<feature type="non-terminal residue" evidence="1">
    <location>
        <position position="1"/>
    </location>
</feature>
<dbReference type="InterPro" id="IPR038903">
    <property type="entry name" value="Allergen_Asp_f_4"/>
</dbReference>
<protein>
    <submittedName>
        <fullName evidence="1">Uncharacterized protein</fullName>
    </submittedName>
</protein>